<gene>
    <name evidence="1" type="ORF">TRIADDRAFT_58200</name>
</gene>
<dbReference type="Proteomes" id="UP000009022">
    <property type="component" value="Unassembled WGS sequence"/>
</dbReference>
<keyword evidence="2" id="KW-1185">Reference proteome</keyword>
<protein>
    <submittedName>
        <fullName evidence="1">Uncharacterized protein</fullName>
    </submittedName>
</protein>
<dbReference type="AlphaFoldDB" id="B3S153"/>
<evidence type="ECO:0000313" key="2">
    <source>
        <dbReference type="Proteomes" id="UP000009022"/>
    </source>
</evidence>
<organism evidence="1 2">
    <name type="scientific">Trichoplax adhaerens</name>
    <name type="common">Trichoplax reptans</name>
    <dbReference type="NCBI Taxonomy" id="10228"/>
    <lineage>
        <taxon>Eukaryota</taxon>
        <taxon>Metazoa</taxon>
        <taxon>Placozoa</taxon>
        <taxon>Uniplacotomia</taxon>
        <taxon>Trichoplacea</taxon>
        <taxon>Trichoplacidae</taxon>
        <taxon>Trichoplax</taxon>
    </lineage>
</organism>
<dbReference type="KEGG" id="tad:TRIADDRAFT_58200"/>
<sequence length="110" mass="12799">MWPSKIQNVFFGNTNRSTSHNGHDGDDFEVVEHLPQFSRLTEEERQRIQEVLKKQKQFDEQNQAHVDNYTQMRMFVVGNPTRHHIILSILIASVKNELLALAFGNVLLLL</sequence>
<reference evidence="1 2" key="1">
    <citation type="journal article" date="2008" name="Nature">
        <title>The Trichoplax genome and the nature of placozoans.</title>
        <authorList>
            <person name="Srivastava M."/>
            <person name="Begovic E."/>
            <person name="Chapman J."/>
            <person name="Putnam N.H."/>
            <person name="Hellsten U."/>
            <person name="Kawashima T."/>
            <person name="Kuo A."/>
            <person name="Mitros T."/>
            <person name="Salamov A."/>
            <person name="Carpenter M.L."/>
            <person name="Signorovitch A.Y."/>
            <person name="Moreno M.A."/>
            <person name="Kamm K."/>
            <person name="Grimwood J."/>
            <person name="Schmutz J."/>
            <person name="Shapiro H."/>
            <person name="Grigoriev I.V."/>
            <person name="Buss L.W."/>
            <person name="Schierwater B."/>
            <person name="Dellaporta S.L."/>
            <person name="Rokhsar D.S."/>
        </authorList>
    </citation>
    <scope>NUCLEOTIDE SEQUENCE [LARGE SCALE GENOMIC DNA]</scope>
    <source>
        <strain evidence="1 2">Grell-BS-1999</strain>
    </source>
</reference>
<dbReference type="CTD" id="6755630"/>
<dbReference type="GeneID" id="6755630"/>
<evidence type="ECO:0000313" key="1">
    <source>
        <dbReference type="EMBL" id="EDV23177.1"/>
    </source>
</evidence>
<dbReference type="RefSeq" id="XP_002114087.1">
    <property type="nucleotide sequence ID" value="XM_002114051.1"/>
</dbReference>
<dbReference type="Gene3D" id="3.30.40.10">
    <property type="entry name" value="Zinc/RING finger domain, C3HC4 (zinc finger)"/>
    <property type="match status" value="1"/>
</dbReference>
<proteinExistence type="predicted"/>
<accession>B3S153</accession>
<dbReference type="EMBL" id="DS985247">
    <property type="protein sequence ID" value="EDV23177.1"/>
    <property type="molecule type" value="Genomic_DNA"/>
</dbReference>
<dbReference type="HOGENOM" id="CLU_2174165_0_0_1"/>
<dbReference type="InParanoid" id="B3S153"/>
<name>B3S153_TRIAD</name>
<dbReference type="InterPro" id="IPR013083">
    <property type="entry name" value="Znf_RING/FYVE/PHD"/>
</dbReference>